<evidence type="ECO:0000256" key="7">
    <source>
        <dbReference type="RuleBase" id="RU000461"/>
    </source>
</evidence>
<dbReference type="PRINTS" id="PR00359">
    <property type="entry name" value="BP450"/>
</dbReference>
<dbReference type="STRING" id="1912961.BU204_05900"/>
<evidence type="ECO:0000256" key="5">
    <source>
        <dbReference type="ARBA" id="ARBA00023004"/>
    </source>
</evidence>
<dbReference type="InterPro" id="IPR001128">
    <property type="entry name" value="Cyt_P450"/>
</dbReference>
<dbReference type="SUPFAM" id="SSF48264">
    <property type="entry name" value="Cytochrome P450"/>
    <property type="match status" value="1"/>
</dbReference>
<dbReference type="Proteomes" id="UP000185596">
    <property type="component" value="Unassembled WGS sequence"/>
</dbReference>
<dbReference type="GO" id="GO:0020037">
    <property type="term" value="F:heme binding"/>
    <property type="evidence" value="ECO:0007669"/>
    <property type="project" value="InterPro"/>
</dbReference>
<evidence type="ECO:0000313" key="8">
    <source>
        <dbReference type="EMBL" id="OLF18591.1"/>
    </source>
</evidence>
<dbReference type="FunFam" id="1.10.630.10:FF:000018">
    <property type="entry name" value="Cytochrome P450 monooxygenase"/>
    <property type="match status" value="1"/>
</dbReference>
<keyword evidence="6 7" id="KW-0503">Monooxygenase</keyword>
<sequence length="437" mass="47346">MTHLGTRAGEVTRPLVRWGLMHGLPRTALRLAARRGDPQARLFVAAGASPTRAMGGLFDEIRDLGPLPGGVFSRVTADYAVVREVLTSNDFRTGVGPGGGLWGRLARWSAADFLHPVAPPSLLVTEPPDHTRYRKLVTRVFTVRAVENLRERTEQIANELLDSLDPTGPVDLAATYCSLLPVTVIAEILGVPAEQRTRVLRLGSAAAPSLDMGLPWRQFRAVESALRAFDSWLSEHLDQLRTKPGDNLLSQLVAAREDGVGLTDLELRATAGLVLAAGFETTVNLLGNGTALLHDNPEELAALRADPTLWPNAVEEILRADPPVMLTGRTCVRATEVAGVAVPAGTLVTTILAGANRDPAVFTEPARFDVRRGNARDHISFSTGRHYCLGAALARMEGEVGLRTLFERFPDLRLTPGATYRDTRILRGYEHLPAILT</sequence>
<proteinExistence type="inferred from homology"/>
<evidence type="ECO:0000256" key="6">
    <source>
        <dbReference type="ARBA" id="ARBA00023033"/>
    </source>
</evidence>
<evidence type="ECO:0000256" key="2">
    <source>
        <dbReference type="ARBA" id="ARBA00022617"/>
    </source>
</evidence>
<dbReference type="InterPro" id="IPR002397">
    <property type="entry name" value="Cyt_P450_B"/>
</dbReference>
<dbReference type="PANTHER" id="PTHR46696">
    <property type="entry name" value="P450, PUTATIVE (EUROFUNG)-RELATED"/>
    <property type="match status" value="1"/>
</dbReference>
<evidence type="ECO:0000256" key="4">
    <source>
        <dbReference type="ARBA" id="ARBA00023002"/>
    </source>
</evidence>
<keyword evidence="5 7" id="KW-0408">Iron</keyword>
<dbReference type="GO" id="GO:0006707">
    <property type="term" value="P:cholesterol catabolic process"/>
    <property type="evidence" value="ECO:0007669"/>
    <property type="project" value="TreeGrafter"/>
</dbReference>
<dbReference type="Pfam" id="PF00067">
    <property type="entry name" value="p450"/>
    <property type="match status" value="1"/>
</dbReference>
<dbReference type="GO" id="GO:0008395">
    <property type="term" value="F:steroid hydroxylase activity"/>
    <property type="evidence" value="ECO:0007669"/>
    <property type="project" value="TreeGrafter"/>
</dbReference>
<keyword evidence="2 7" id="KW-0349">Heme</keyword>
<keyword evidence="4 7" id="KW-0560">Oxidoreductase</keyword>
<keyword evidence="9" id="KW-1185">Reference proteome</keyword>
<dbReference type="InterPro" id="IPR036396">
    <property type="entry name" value="Cyt_P450_sf"/>
</dbReference>
<evidence type="ECO:0000313" key="9">
    <source>
        <dbReference type="Proteomes" id="UP000185596"/>
    </source>
</evidence>
<dbReference type="GO" id="GO:0036199">
    <property type="term" value="F:cholest-4-en-3-one 26-monooxygenase activity"/>
    <property type="evidence" value="ECO:0007669"/>
    <property type="project" value="TreeGrafter"/>
</dbReference>
<reference evidence="8 9" key="1">
    <citation type="submission" date="2016-12" db="EMBL/GenBank/DDBJ databases">
        <title>The draft genome sequence of Actinophytocola sp. 11-183.</title>
        <authorList>
            <person name="Wang W."/>
            <person name="Yuan L."/>
        </authorList>
    </citation>
    <scope>NUCLEOTIDE SEQUENCE [LARGE SCALE GENOMIC DNA]</scope>
    <source>
        <strain evidence="8 9">11-183</strain>
    </source>
</reference>
<dbReference type="PROSITE" id="PS00086">
    <property type="entry name" value="CYTOCHROME_P450"/>
    <property type="match status" value="1"/>
</dbReference>
<gene>
    <name evidence="8" type="ORF">BU204_05900</name>
</gene>
<dbReference type="GO" id="GO:0005506">
    <property type="term" value="F:iron ion binding"/>
    <property type="evidence" value="ECO:0007669"/>
    <property type="project" value="InterPro"/>
</dbReference>
<dbReference type="InterPro" id="IPR017972">
    <property type="entry name" value="Cyt_P450_CS"/>
</dbReference>
<dbReference type="EMBL" id="MSIE01000007">
    <property type="protein sequence ID" value="OLF18591.1"/>
    <property type="molecule type" value="Genomic_DNA"/>
</dbReference>
<keyword evidence="3 7" id="KW-0479">Metal-binding</keyword>
<protein>
    <submittedName>
        <fullName evidence="8">Cytochrome</fullName>
    </submittedName>
</protein>
<comment type="similarity">
    <text evidence="1 7">Belongs to the cytochrome P450 family.</text>
</comment>
<organism evidence="8 9">
    <name type="scientific">Actinophytocola xanthii</name>
    <dbReference type="NCBI Taxonomy" id="1912961"/>
    <lineage>
        <taxon>Bacteria</taxon>
        <taxon>Bacillati</taxon>
        <taxon>Actinomycetota</taxon>
        <taxon>Actinomycetes</taxon>
        <taxon>Pseudonocardiales</taxon>
        <taxon>Pseudonocardiaceae</taxon>
    </lineage>
</organism>
<accession>A0A1Q8CW60</accession>
<dbReference type="Gene3D" id="1.10.630.10">
    <property type="entry name" value="Cytochrome P450"/>
    <property type="match status" value="1"/>
</dbReference>
<comment type="caution">
    <text evidence="8">The sequence shown here is derived from an EMBL/GenBank/DDBJ whole genome shotgun (WGS) entry which is preliminary data.</text>
</comment>
<dbReference type="PANTHER" id="PTHR46696:SF4">
    <property type="entry name" value="BIOTIN BIOSYNTHESIS CYTOCHROME P450"/>
    <property type="match status" value="1"/>
</dbReference>
<name>A0A1Q8CW60_9PSEU</name>
<evidence type="ECO:0000256" key="3">
    <source>
        <dbReference type="ARBA" id="ARBA00022723"/>
    </source>
</evidence>
<evidence type="ECO:0000256" key="1">
    <source>
        <dbReference type="ARBA" id="ARBA00010617"/>
    </source>
</evidence>
<dbReference type="CDD" id="cd20625">
    <property type="entry name" value="CYP164-like"/>
    <property type="match status" value="1"/>
</dbReference>
<dbReference type="AlphaFoldDB" id="A0A1Q8CW60"/>